<protein>
    <recommendedName>
        <fullName evidence="1">DUF2007 domain-containing protein</fullName>
    </recommendedName>
</protein>
<evidence type="ECO:0000313" key="2">
    <source>
        <dbReference type="EMBL" id="EAT13200.1"/>
    </source>
</evidence>
<dbReference type="STRING" id="207949.RED65_00530"/>
<dbReference type="HOGENOM" id="CLU_155686_1_1_6"/>
<accession>Q1N578</accession>
<evidence type="ECO:0000313" key="3">
    <source>
        <dbReference type="Proteomes" id="UP000004263"/>
    </source>
</evidence>
<comment type="caution">
    <text evidence="2">The sequence shown here is derived from an EMBL/GenBank/DDBJ whole genome shotgun (WGS) entry which is preliminary data.</text>
</comment>
<feature type="domain" description="DUF2007" evidence="1">
    <location>
        <begin position="6"/>
        <end position="69"/>
    </location>
</feature>
<dbReference type="Pfam" id="PF09413">
    <property type="entry name" value="DUF2007"/>
    <property type="match status" value="1"/>
</dbReference>
<evidence type="ECO:0000259" key="1">
    <source>
        <dbReference type="Pfam" id="PF09413"/>
    </source>
</evidence>
<sequence length="76" mass="8365">MSIRLAYEATNSIEANLLADVLRQHDIAVRVDGEMLQGGVGEIQTMGIVRVLVDEADYASAREVIKQWENGEFTAS</sequence>
<dbReference type="InterPro" id="IPR018551">
    <property type="entry name" value="DUF2007"/>
</dbReference>
<organism evidence="2 3">
    <name type="scientific">Bermanella marisrubri</name>
    <dbReference type="NCBI Taxonomy" id="207949"/>
    <lineage>
        <taxon>Bacteria</taxon>
        <taxon>Pseudomonadati</taxon>
        <taxon>Pseudomonadota</taxon>
        <taxon>Gammaproteobacteria</taxon>
        <taxon>Oceanospirillales</taxon>
        <taxon>Oceanospirillaceae</taxon>
        <taxon>Bermanella</taxon>
    </lineage>
</organism>
<dbReference type="Proteomes" id="UP000004263">
    <property type="component" value="Unassembled WGS sequence"/>
</dbReference>
<dbReference type="OrthoDB" id="6197669at2"/>
<proteinExistence type="predicted"/>
<keyword evidence="3" id="KW-1185">Reference proteome</keyword>
<gene>
    <name evidence="2" type="ORF">RED65_00530</name>
</gene>
<dbReference type="EMBL" id="AAQH01000002">
    <property type="protein sequence ID" value="EAT13200.1"/>
    <property type="molecule type" value="Genomic_DNA"/>
</dbReference>
<dbReference type="Gene3D" id="3.30.70.790">
    <property type="entry name" value="UreE, C-terminal domain"/>
    <property type="match status" value="1"/>
</dbReference>
<dbReference type="RefSeq" id="WP_007017584.1">
    <property type="nucleotide sequence ID" value="NZ_CH724114.1"/>
</dbReference>
<name>Q1N578_9GAMM</name>
<dbReference type="AlphaFoldDB" id="Q1N578"/>
<reference evidence="2 3" key="1">
    <citation type="submission" date="2006-03" db="EMBL/GenBank/DDBJ databases">
        <authorList>
            <person name="Pinhassi J."/>
            <person name="Pedros-Alio C."/>
            <person name="Ferriera S."/>
            <person name="Johnson J."/>
            <person name="Kravitz S."/>
            <person name="Halpern A."/>
            <person name="Remington K."/>
            <person name="Beeson K."/>
            <person name="Tran B."/>
            <person name="Rogers Y.-H."/>
            <person name="Friedman R."/>
            <person name="Venter J.C."/>
        </authorList>
    </citation>
    <scope>NUCLEOTIDE SEQUENCE [LARGE SCALE GENOMIC DNA]</scope>
    <source>
        <strain evidence="2 3">RED65</strain>
    </source>
</reference>